<evidence type="ECO:0000313" key="2">
    <source>
        <dbReference type="EMBL" id="KAG1904190.1"/>
    </source>
</evidence>
<dbReference type="EMBL" id="JABBWK010000010">
    <property type="protein sequence ID" value="KAG1904190.1"/>
    <property type="molecule type" value="Genomic_DNA"/>
</dbReference>
<dbReference type="GeneID" id="64670967"/>
<protein>
    <submittedName>
        <fullName evidence="2">Uncharacterized protein</fullName>
    </submittedName>
</protein>
<keyword evidence="3" id="KW-1185">Reference proteome</keyword>
<organism evidence="2 3">
    <name type="scientific">Suillus fuscotomentosus</name>
    <dbReference type="NCBI Taxonomy" id="1912939"/>
    <lineage>
        <taxon>Eukaryota</taxon>
        <taxon>Fungi</taxon>
        <taxon>Dikarya</taxon>
        <taxon>Basidiomycota</taxon>
        <taxon>Agaricomycotina</taxon>
        <taxon>Agaricomycetes</taxon>
        <taxon>Agaricomycetidae</taxon>
        <taxon>Boletales</taxon>
        <taxon>Suillineae</taxon>
        <taxon>Suillaceae</taxon>
        <taxon>Suillus</taxon>
    </lineage>
</organism>
<dbReference type="AlphaFoldDB" id="A0AAD4EDM1"/>
<evidence type="ECO:0000256" key="1">
    <source>
        <dbReference type="SAM" id="MobiDB-lite"/>
    </source>
</evidence>
<evidence type="ECO:0000313" key="3">
    <source>
        <dbReference type="Proteomes" id="UP001195769"/>
    </source>
</evidence>
<reference evidence="2" key="1">
    <citation type="journal article" date="2020" name="New Phytol.">
        <title>Comparative genomics reveals dynamic genome evolution in host specialist ectomycorrhizal fungi.</title>
        <authorList>
            <person name="Lofgren L.A."/>
            <person name="Nguyen N.H."/>
            <person name="Vilgalys R."/>
            <person name="Ruytinx J."/>
            <person name="Liao H.L."/>
            <person name="Branco S."/>
            <person name="Kuo A."/>
            <person name="LaButti K."/>
            <person name="Lipzen A."/>
            <person name="Andreopoulos W."/>
            <person name="Pangilinan J."/>
            <person name="Riley R."/>
            <person name="Hundley H."/>
            <person name="Na H."/>
            <person name="Barry K."/>
            <person name="Grigoriev I.V."/>
            <person name="Stajich J.E."/>
            <person name="Kennedy P.G."/>
        </authorList>
    </citation>
    <scope>NUCLEOTIDE SEQUENCE</scope>
    <source>
        <strain evidence="2">FC203</strain>
    </source>
</reference>
<sequence length="203" mass="22815">MSKCPVPTEPEQNTKHVRFKGIIFIHTFGVPAPLPLQDPTTWEILDQFLMTDLTYGQMEEDFYAYLGNCHCLLNWMEARLTLFSGDGNDKISLANLLAMKHKHVSATPTGSINSQLSSASGLCTRQHHSYTHKNPYIDIEAEQGNNNNNNNEEDDQEEEDIEIDDGPLRCTKVTLLPGLKHELSDAIDRIEQNVHSGSNSIVH</sequence>
<comment type="caution">
    <text evidence="2">The sequence shown here is derived from an EMBL/GenBank/DDBJ whole genome shotgun (WGS) entry which is preliminary data.</text>
</comment>
<feature type="region of interest" description="Disordered" evidence="1">
    <location>
        <begin position="140"/>
        <end position="166"/>
    </location>
</feature>
<name>A0AAD4EDM1_9AGAM</name>
<gene>
    <name evidence="2" type="ORF">F5891DRAFT_977077</name>
</gene>
<proteinExistence type="predicted"/>
<feature type="compositionally biased region" description="Acidic residues" evidence="1">
    <location>
        <begin position="151"/>
        <end position="165"/>
    </location>
</feature>
<dbReference type="Proteomes" id="UP001195769">
    <property type="component" value="Unassembled WGS sequence"/>
</dbReference>
<dbReference type="RefSeq" id="XP_041229765.1">
    <property type="nucleotide sequence ID" value="XM_041376669.1"/>
</dbReference>
<accession>A0AAD4EDM1</accession>